<sequence length="161" mass="18471">MKTMLYSITHPDTSTLDPEWRLPTNEVQLSRPPLYFGAPSPLLASVLVSEEEEDDLSPIQRQALFGYATNRAIWSAIEALPEQEFRLLGLKSELVRIAKDQLVKYKLNLVKEQTSEQETLEVLDGMLEIPQSSYILTVEECERVEKIVHFITDSLRYESDN</sequence>
<proteinExistence type="predicted"/>
<comment type="caution">
    <text evidence="1">The sequence shown here is derived from an EMBL/GenBank/DDBJ whole genome shotgun (WGS) entry which is preliminary data.</text>
</comment>
<dbReference type="AlphaFoldDB" id="A0A9P4U0U0"/>
<dbReference type="EMBL" id="MU007027">
    <property type="protein sequence ID" value="KAF2432293.1"/>
    <property type="molecule type" value="Genomic_DNA"/>
</dbReference>
<evidence type="ECO:0000313" key="1">
    <source>
        <dbReference type="EMBL" id="KAF2432293.1"/>
    </source>
</evidence>
<organism evidence="1 2">
    <name type="scientific">Tothia fuscella</name>
    <dbReference type="NCBI Taxonomy" id="1048955"/>
    <lineage>
        <taxon>Eukaryota</taxon>
        <taxon>Fungi</taxon>
        <taxon>Dikarya</taxon>
        <taxon>Ascomycota</taxon>
        <taxon>Pezizomycotina</taxon>
        <taxon>Dothideomycetes</taxon>
        <taxon>Pleosporomycetidae</taxon>
        <taxon>Venturiales</taxon>
        <taxon>Cylindrosympodiaceae</taxon>
        <taxon>Tothia</taxon>
    </lineage>
</organism>
<protein>
    <submittedName>
        <fullName evidence="1">Uncharacterized protein</fullName>
    </submittedName>
</protein>
<name>A0A9P4U0U0_9PEZI</name>
<keyword evidence="2" id="KW-1185">Reference proteome</keyword>
<gene>
    <name evidence="1" type="ORF">EJ08DRAFT_141046</name>
</gene>
<reference evidence="1" key="1">
    <citation type="journal article" date="2020" name="Stud. Mycol.">
        <title>101 Dothideomycetes genomes: a test case for predicting lifestyles and emergence of pathogens.</title>
        <authorList>
            <person name="Haridas S."/>
            <person name="Albert R."/>
            <person name="Binder M."/>
            <person name="Bloem J."/>
            <person name="Labutti K."/>
            <person name="Salamov A."/>
            <person name="Andreopoulos B."/>
            <person name="Baker S."/>
            <person name="Barry K."/>
            <person name="Bills G."/>
            <person name="Bluhm B."/>
            <person name="Cannon C."/>
            <person name="Castanera R."/>
            <person name="Culley D."/>
            <person name="Daum C."/>
            <person name="Ezra D."/>
            <person name="Gonzalez J."/>
            <person name="Henrissat B."/>
            <person name="Kuo A."/>
            <person name="Liang C."/>
            <person name="Lipzen A."/>
            <person name="Lutzoni F."/>
            <person name="Magnuson J."/>
            <person name="Mondo S."/>
            <person name="Nolan M."/>
            <person name="Ohm R."/>
            <person name="Pangilinan J."/>
            <person name="Park H.-J."/>
            <person name="Ramirez L."/>
            <person name="Alfaro M."/>
            <person name="Sun H."/>
            <person name="Tritt A."/>
            <person name="Yoshinaga Y."/>
            <person name="Zwiers L.-H."/>
            <person name="Turgeon B."/>
            <person name="Goodwin S."/>
            <person name="Spatafora J."/>
            <person name="Crous P."/>
            <person name="Grigoriev I."/>
        </authorList>
    </citation>
    <scope>NUCLEOTIDE SEQUENCE</scope>
    <source>
        <strain evidence="1">CBS 130266</strain>
    </source>
</reference>
<dbReference type="Proteomes" id="UP000800235">
    <property type="component" value="Unassembled WGS sequence"/>
</dbReference>
<evidence type="ECO:0000313" key="2">
    <source>
        <dbReference type="Proteomes" id="UP000800235"/>
    </source>
</evidence>
<accession>A0A9P4U0U0</accession>